<reference evidence="4 5" key="1">
    <citation type="submission" date="2019-08" db="EMBL/GenBank/DDBJ databases">
        <title>Draft genome sequences of two oriental melons (Cucumis melo L. var makuwa).</title>
        <authorList>
            <person name="Kwon S.-Y."/>
        </authorList>
    </citation>
    <scope>NUCLEOTIDE SEQUENCE [LARGE SCALE GENOMIC DNA]</scope>
    <source>
        <strain evidence="5">cv. Chang Bougi</strain>
        <strain evidence="4">cv. SW 3</strain>
        <tissue evidence="3">Leaf</tissue>
    </source>
</reference>
<dbReference type="Pfam" id="PF22936">
    <property type="entry name" value="Pol_BBD"/>
    <property type="match status" value="1"/>
</dbReference>
<protein>
    <submittedName>
        <fullName evidence="3">Beta-galactosidase</fullName>
    </submittedName>
</protein>
<evidence type="ECO:0000313" key="5">
    <source>
        <dbReference type="Proteomes" id="UP000321947"/>
    </source>
</evidence>
<dbReference type="OrthoDB" id="1745225at2759"/>
<gene>
    <name evidence="3" type="ORF">E5676_scaffold1428G00640</name>
    <name evidence="2" type="ORF">E6C27_scaffold142G00460</name>
</gene>
<sequence length="373" mass="40892">MVLPLQKTPEIIIPHNFSSSMPPKTSHAPPPELHAPTHPVQTPLADLTVPPLSSSAAYSVSHMPINVLPPIGELWAHSNPNVQASTSLGIAIEATLGMTSNTIPMYFENSVTLFPNPTTLGAIVQSSISQPFSLISINRKNPWILVSGVTDHLTSSSEHFVSYIPCAGNEKIRIAYGSLAPIARKGQISLFNRLSLHNVLHVPRISYNLLSISKITRELNCKATFLPDSDSFQDLSSGRMIGTTRHNKGLYLLDDDASFSSISRKSLLSSYFSTSEKDLTPWHFRLGLRLACLLRILCTNEAINASTHLHGESVSEESNYMLPLESTCPTMVTLPDPNSHSIVLPTNQVPWKTYYRRNLIKGVESPVVQTAPV</sequence>
<dbReference type="Proteomes" id="UP000321393">
    <property type="component" value="Unassembled WGS sequence"/>
</dbReference>
<evidence type="ECO:0000313" key="4">
    <source>
        <dbReference type="Proteomes" id="UP000321393"/>
    </source>
</evidence>
<dbReference type="Proteomes" id="UP000321947">
    <property type="component" value="Unassembled WGS sequence"/>
</dbReference>
<name>A0A5D3DFH6_CUCMM</name>
<dbReference type="InterPro" id="IPR054722">
    <property type="entry name" value="PolX-like_BBD"/>
</dbReference>
<organism evidence="3 5">
    <name type="scientific">Cucumis melo var. makuwa</name>
    <name type="common">Oriental melon</name>
    <dbReference type="NCBI Taxonomy" id="1194695"/>
    <lineage>
        <taxon>Eukaryota</taxon>
        <taxon>Viridiplantae</taxon>
        <taxon>Streptophyta</taxon>
        <taxon>Embryophyta</taxon>
        <taxon>Tracheophyta</taxon>
        <taxon>Spermatophyta</taxon>
        <taxon>Magnoliopsida</taxon>
        <taxon>eudicotyledons</taxon>
        <taxon>Gunneridae</taxon>
        <taxon>Pentapetalae</taxon>
        <taxon>rosids</taxon>
        <taxon>fabids</taxon>
        <taxon>Cucurbitales</taxon>
        <taxon>Cucurbitaceae</taxon>
        <taxon>Benincaseae</taxon>
        <taxon>Cucumis</taxon>
    </lineage>
</organism>
<proteinExistence type="predicted"/>
<dbReference type="EMBL" id="SSTE01020676">
    <property type="protein sequence ID" value="KAA0033788.1"/>
    <property type="molecule type" value="Genomic_DNA"/>
</dbReference>
<evidence type="ECO:0000313" key="2">
    <source>
        <dbReference type="EMBL" id="KAA0033788.1"/>
    </source>
</evidence>
<dbReference type="EMBL" id="SSTD01005075">
    <property type="protein sequence ID" value="TYK22346.1"/>
    <property type="molecule type" value="Genomic_DNA"/>
</dbReference>
<comment type="caution">
    <text evidence="3">The sequence shown here is derived from an EMBL/GenBank/DDBJ whole genome shotgun (WGS) entry which is preliminary data.</text>
</comment>
<evidence type="ECO:0000313" key="3">
    <source>
        <dbReference type="EMBL" id="TYK22346.1"/>
    </source>
</evidence>
<feature type="domain" description="Retrovirus-related Pol polyprotein from transposon TNT 1-94-like beta-barrel" evidence="1">
    <location>
        <begin position="143"/>
        <end position="217"/>
    </location>
</feature>
<dbReference type="AlphaFoldDB" id="A0A5D3DFH6"/>
<accession>A0A5D3DFH6</accession>
<evidence type="ECO:0000259" key="1">
    <source>
        <dbReference type="Pfam" id="PF22936"/>
    </source>
</evidence>